<protein>
    <recommendedName>
        <fullName evidence="3">Signal transduction histidine kinase internal region domain-containing protein</fullName>
    </recommendedName>
</protein>
<dbReference type="GO" id="GO:0000155">
    <property type="term" value="F:phosphorelay sensor kinase activity"/>
    <property type="evidence" value="ECO:0007669"/>
    <property type="project" value="InterPro"/>
</dbReference>
<feature type="domain" description="Signal transduction histidine kinase internal region" evidence="3">
    <location>
        <begin position="162"/>
        <end position="240"/>
    </location>
</feature>
<keyword evidence="1" id="KW-0175">Coiled coil</keyword>
<dbReference type="InterPro" id="IPR036890">
    <property type="entry name" value="HATPase_C_sf"/>
</dbReference>
<sequence length="348" mass="39950">MNKILSLKSKVRKVFYTIIAYQVIAFILAFVFAYFSNRLNDYHIYLITTLVFTNCISLFEYLLFHLIAIRINNFFKRKINTLLVGILGVFLGFECALLILRYIFSIRVYPANSMGHLILLLITLIVGLSITISITTFTSLRVRLKDKEKEIEHLKRLKAESRLSVLQSKVNPHFLFNTLSSMVNLAHSDPDKVENMILDLSDIYRMVLSLPESEMITIEEEMSLVKKYLDIEKIRLGNRLKNNINVDKTLNNFKIPPLIIEMMVENAIIHGISPKKEGGVIDINIYKKNEKCNIIVKDNGIGIDKNVNSDGYGIYSVKNRLKIVYNDSYFDIKKVNTGGTQVTVEIPL</sequence>
<dbReference type="InterPro" id="IPR010559">
    <property type="entry name" value="Sig_transdc_His_kin_internal"/>
</dbReference>
<proteinExistence type="predicted"/>
<dbReference type="Proteomes" id="UP000271125">
    <property type="component" value="Unassembled WGS sequence"/>
</dbReference>
<organism evidence="4 5">
    <name type="scientific">candidate division TA06 bacterium</name>
    <dbReference type="NCBI Taxonomy" id="2250710"/>
    <lineage>
        <taxon>Bacteria</taxon>
        <taxon>Bacteria division TA06</taxon>
    </lineage>
</organism>
<evidence type="ECO:0000256" key="1">
    <source>
        <dbReference type="SAM" id="Coils"/>
    </source>
</evidence>
<dbReference type="InterPro" id="IPR050640">
    <property type="entry name" value="Bact_2-comp_sensor_kinase"/>
</dbReference>
<feature type="coiled-coil region" evidence="1">
    <location>
        <begin position="137"/>
        <end position="164"/>
    </location>
</feature>
<evidence type="ECO:0000313" key="5">
    <source>
        <dbReference type="Proteomes" id="UP000271125"/>
    </source>
</evidence>
<gene>
    <name evidence="4" type="ORF">DRP43_02475</name>
</gene>
<dbReference type="SUPFAM" id="SSF55874">
    <property type="entry name" value="ATPase domain of HSP90 chaperone/DNA topoisomerase II/histidine kinase"/>
    <property type="match status" value="1"/>
</dbReference>
<keyword evidence="2" id="KW-0472">Membrane</keyword>
<comment type="caution">
    <text evidence="4">The sequence shown here is derived from an EMBL/GenBank/DDBJ whole genome shotgun (WGS) entry which is preliminary data.</text>
</comment>
<evidence type="ECO:0000259" key="3">
    <source>
        <dbReference type="Pfam" id="PF06580"/>
    </source>
</evidence>
<dbReference type="PANTHER" id="PTHR34220:SF7">
    <property type="entry name" value="SENSOR HISTIDINE KINASE YPDA"/>
    <property type="match status" value="1"/>
</dbReference>
<name>A0A660SMV5_UNCT6</name>
<feature type="transmembrane region" description="Helical" evidence="2">
    <location>
        <begin position="116"/>
        <end position="140"/>
    </location>
</feature>
<reference evidence="4 5" key="1">
    <citation type="submission" date="2018-06" db="EMBL/GenBank/DDBJ databases">
        <title>Extensive metabolic versatility and redundancy in microbially diverse, dynamic hydrothermal sediments.</title>
        <authorList>
            <person name="Dombrowski N."/>
            <person name="Teske A."/>
            <person name="Baker B.J."/>
        </authorList>
    </citation>
    <scope>NUCLEOTIDE SEQUENCE [LARGE SCALE GENOMIC DNA]</scope>
    <source>
        <strain evidence="4">B10_G13</strain>
    </source>
</reference>
<accession>A0A660SMV5</accession>
<feature type="transmembrane region" description="Helical" evidence="2">
    <location>
        <begin position="14"/>
        <end position="36"/>
    </location>
</feature>
<keyword evidence="2" id="KW-1133">Transmembrane helix</keyword>
<dbReference type="EMBL" id="QNBD01000090">
    <property type="protein sequence ID" value="RKX71446.1"/>
    <property type="molecule type" value="Genomic_DNA"/>
</dbReference>
<keyword evidence="2" id="KW-0812">Transmembrane</keyword>
<feature type="transmembrane region" description="Helical" evidence="2">
    <location>
        <begin position="42"/>
        <end position="69"/>
    </location>
</feature>
<evidence type="ECO:0000313" key="4">
    <source>
        <dbReference type="EMBL" id="RKX71446.1"/>
    </source>
</evidence>
<dbReference type="PANTHER" id="PTHR34220">
    <property type="entry name" value="SENSOR HISTIDINE KINASE YPDA"/>
    <property type="match status" value="1"/>
</dbReference>
<dbReference type="GO" id="GO:0016020">
    <property type="term" value="C:membrane"/>
    <property type="evidence" value="ECO:0007669"/>
    <property type="project" value="InterPro"/>
</dbReference>
<dbReference type="Gene3D" id="3.30.565.10">
    <property type="entry name" value="Histidine kinase-like ATPase, C-terminal domain"/>
    <property type="match status" value="1"/>
</dbReference>
<evidence type="ECO:0000256" key="2">
    <source>
        <dbReference type="SAM" id="Phobius"/>
    </source>
</evidence>
<feature type="transmembrane region" description="Helical" evidence="2">
    <location>
        <begin position="81"/>
        <end position="104"/>
    </location>
</feature>
<dbReference type="AlphaFoldDB" id="A0A660SMV5"/>
<dbReference type="Pfam" id="PF06580">
    <property type="entry name" value="His_kinase"/>
    <property type="match status" value="1"/>
</dbReference>